<name>A0ABT1ZWD5_9BURK</name>
<feature type="domain" description="PAC" evidence="11">
    <location>
        <begin position="518"/>
        <end position="571"/>
    </location>
</feature>
<dbReference type="PANTHER" id="PTHR43547">
    <property type="entry name" value="TWO-COMPONENT HISTIDINE KINASE"/>
    <property type="match status" value="1"/>
</dbReference>
<dbReference type="InterPro" id="IPR035965">
    <property type="entry name" value="PAS-like_dom_sf"/>
</dbReference>
<feature type="domain" description="PAS" evidence="10">
    <location>
        <begin position="479"/>
        <end position="515"/>
    </location>
</feature>
<dbReference type="Pfam" id="PF00512">
    <property type="entry name" value="HisKA"/>
    <property type="match status" value="1"/>
</dbReference>
<dbReference type="SMART" id="SM00388">
    <property type="entry name" value="HisKA"/>
    <property type="match status" value="1"/>
</dbReference>
<accession>A0ABT1ZWD5</accession>
<dbReference type="Gene3D" id="1.10.287.130">
    <property type="match status" value="1"/>
</dbReference>
<dbReference type="InterPro" id="IPR036890">
    <property type="entry name" value="HATPase_C_sf"/>
</dbReference>
<dbReference type="CDD" id="cd00082">
    <property type="entry name" value="HisKA"/>
    <property type="match status" value="1"/>
</dbReference>
<organism evidence="13 14">
    <name type="scientific">Massilia pinisoli</name>
    <dbReference type="NCBI Taxonomy" id="1772194"/>
    <lineage>
        <taxon>Bacteria</taxon>
        <taxon>Pseudomonadati</taxon>
        <taxon>Pseudomonadota</taxon>
        <taxon>Betaproteobacteria</taxon>
        <taxon>Burkholderiales</taxon>
        <taxon>Oxalobacteraceae</taxon>
        <taxon>Telluria group</taxon>
        <taxon>Massilia</taxon>
    </lineage>
</organism>
<keyword evidence="14" id="KW-1185">Reference proteome</keyword>
<comment type="caution">
    <text evidence="13">The sequence shown here is derived from an EMBL/GenBank/DDBJ whole genome shotgun (WGS) entry which is preliminary data.</text>
</comment>
<keyword evidence="7" id="KW-0175">Coiled coil</keyword>
<reference evidence="13 14" key="1">
    <citation type="submission" date="2022-08" db="EMBL/GenBank/DDBJ databases">
        <title>Reclassification of Massilia species as members of the genera Telluria, Duganella, Pseudoduganella, Mokoshia gen. nov. and Zemynaea gen. nov. using orthogonal and non-orthogonal genome-based approaches.</title>
        <authorList>
            <person name="Bowman J.P."/>
        </authorList>
    </citation>
    <scope>NUCLEOTIDE SEQUENCE [LARGE SCALE GENOMIC DNA]</scope>
    <source>
        <strain evidence="13 14">JCM 31316</strain>
    </source>
</reference>
<dbReference type="SMART" id="SM00086">
    <property type="entry name" value="PAC"/>
    <property type="match status" value="2"/>
</dbReference>
<evidence type="ECO:0000256" key="3">
    <source>
        <dbReference type="ARBA" id="ARBA00012438"/>
    </source>
</evidence>
<dbReference type="SMART" id="SM00091">
    <property type="entry name" value="PAS"/>
    <property type="match status" value="2"/>
</dbReference>
<comment type="subcellular location">
    <subcellularLocation>
        <location evidence="2">Membrane</location>
    </subcellularLocation>
</comment>
<dbReference type="InterPro" id="IPR005467">
    <property type="entry name" value="His_kinase_dom"/>
</dbReference>
<evidence type="ECO:0000256" key="8">
    <source>
        <dbReference type="SAM" id="Phobius"/>
    </source>
</evidence>
<dbReference type="CDD" id="cd00130">
    <property type="entry name" value="PAS"/>
    <property type="match status" value="2"/>
</dbReference>
<dbReference type="Gene3D" id="2.10.70.100">
    <property type="match status" value="1"/>
</dbReference>
<evidence type="ECO:0000256" key="6">
    <source>
        <dbReference type="ARBA" id="ARBA00022777"/>
    </source>
</evidence>
<feature type="transmembrane region" description="Helical" evidence="8">
    <location>
        <begin position="241"/>
        <end position="264"/>
    </location>
</feature>
<protein>
    <recommendedName>
        <fullName evidence="3">histidine kinase</fullName>
        <ecNumber evidence="3">2.7.13.3</ecNumber>
    </recommendedName>
</protein>
<dbReference type="Gene3D" id="3.30.450.20">
    <property type="entry name" value="PAS domain"/>
    <property type="match status" value="2"/>
</dbReference>
<keyword evidence="8" id="KW-0472">Membrane</keyword>
<evidence type="ECO:0000256" key="4">
    <source>
        <dbReference type="ARBA" id="ARBA00022553"/>
    </source>
</evidence>
<dbReference type="Gene3D" id="6.10.340.10">
    <property type="match status" value="1"/>
</dbReference>
<dbReference type="EC" id="2.7.13.3" evidence="3"/>
<dbReference type="Pfam" id="PF08447">
    <property type="entry name" value="PAS_3"/>
    <property type="match status" value="1"/>
</dbReference>
<dbReference type="InterPro" id="IPR004358">
    <property type="entry name" value="Sig_transdc_His_kin-like_C"/>
</dbReference>
<evidence type="ECO:0000259" key="12">
    <source>
        <dbReference type="PROSITE" id="PS50885"/>
    </source>
</evidence>
<dbReference type="CDD" id="cd00075">
    <property type="entry name" value="HATPase"/>
    <property type="match status" value="1"/>
</dbReference>
<dbReference type="SMART" id="SM00387">
    <property type="entry name" value="HATPase_c"/>
    <property type="match status" value="1"/>
</dbReference>
<keyword evidence="5" id="KW-0808">Transferase</keyword>
<keyword evidence="6 13" id="KW-0418">Kinase</keyword>
<feature type="coiled-coil region" evidence="7">
    <location>
        <begin position="301"/>
        <end position="328"/>
    </location>
</feature>
<keyword evidence="8" id="KW-0812">Transmembrane</keyword>
<dbReference type="InterPro" id="IPR000700">
    <property type="entry name" value="PAS-assoc_C"/>
</dbReference>
<dbReference type="Gene3D" id="3.30.565.10">
    <property type="entry name" value="Histidine kinase-like ATPase, C-terminal domain"/>
    <property type="match status" value="1"/>
</dbReference>
<keyword evidence="4" id="KW-0597">Phosphoprotein</keyword>
<dbReference type="EMBL" id="JANUGW010000019">
    <property type="protein sequence ID" value="MCS0584184.1"/>
    <property type="molecule type" value="Genomic_DNA"/>
</dbReference>
<feature type="domain" description="PAC" evidence="11">
    <location>
        <begin position="394"/>
        <end position="446"/>
    </location>
</feature>
<dbReference type="RefSeq" id="WP_258818748.1">
    <property type="nucleotide sequence ID" value="NZ_JANUGW010000019.1"/>
</dbReference>
<dbReference type="InterPro" id="IPR013655">
    <property type="entry name" value="PAS_fold_3"/>
</dbReference>
<dbReference type="InterPro" id="IPR003594">
    <property type="entry name" value="HATPase_dom"/>
</dbReference>
<dbReference type="PROSITE" id="PS50113">
    <property type="entry name" value="PAC"/>
    <property type="match status" value="2"/>
</dbReference>
<dbReference type="PANTHER" id="PTHR43547:SF2">
    <property type="entry name" value="HYBRID SIGNAL TRANSDUCTION HISTIDINE KINASE C"/>
    <property type="match status" value="1"/>
</dbReference>
<feature type="domain" description="HAMP" evidence="12">
    <location>
        <begin position="264"/>
        <end position="316"/>
    </location>
</feature>
<dbReference type="InterPro" id="IPR000014">
    <property type="entry name" value="PAS"/>
</dbReference>
<dbReference type="PROSITE" id="PS50109">
    <property type="entry name" value="HIS_KIN"/>
    <property type="match status" value="1"/>
</dbReference>
<proteinExistence type="predicted"/>
<dbReference type="InterPro" id="IPR003661">
    <property type="entry name" value="HisK_dim/P_dom"/>
</dbReference>
<dbReference type="GO" id="GO:0016301">
    <property type="term" value="F:kinase activity"/>
    <property type="evidence" value="ECO:0007669"/>
    <property type="project" value="UniProtKB-KW"/>
</dbReference>
<dbReference type="Proteomes" id="UP001204151">
    <property type="component" value="Unassembled WGS sequence"/>
</dbReference>
<dbReference type="Pfam" id="PF08448">
    <property type="entry name" value="PAS_4"/>
    <property type="match status" value="1"/>
</dbReference>
<evidence type="ECO:0000259" key="9">
    <source>
        <dbReference type="PROSITE" id="PS50109"/>
    </source>
</evidence>
<dbReference type="PROSITE" id="PS50112">
    <property type="entry name" value="PAS"/>
    <property type="match status" value="2"/>
</dbReference>
<dbReference type="NCBIfam" id="TIGR00229">
    <property type="entry name" value="sensory_box"/>
    <property type="match status" value="2"/>
</dbReference>
<dbReference type="InterPro" id="IPR003660">
    <property type="entry name" value="HAMP_dom"/>
</dbReference>
<evidence type="ECO:0000256" key="5">
    <source>
        <dbReference type="ARBA" id="ARBA00022679"/>
    </source>
</evidence>
<evidence type="ECO:0000313" key="14">
    <source>
        <dbReference type="Proteomes" id="UP001204151"/>
    </source>
</evidence>
<dbReference type="PRINTS" id="PR00344">
    <property type="entry name" value="BCTRLSENSOR"/>
</dbReference>
<gene>
    <name evidence="13" type="ORF">NX784_21525</name>
</gene>
<evidence type="ECO:0000256" key="1">
    <source>
        <dbReference type="ARBA" id="ARBA00000085"/>
    </source>
</evidence>
<feature type="transmembrane region" description="Helical" evidence="8">
    <location>
        <begin position="14"/>
        <end position="37"/>
    </location>
</feature>
<feature type="domain" description="PAS" evidence="10">
    <location>
        <begin position="321"/>
        <end position="357"/>
    </location>
</feature>
<dbReference type="InterPro" id="IPR013656">
    <property type="entry name" value="PAS_4"/>
</dbReference>
<evidence type="ECO:0000256" key="2">
    <source>
        <dbReference type="ARBA" id="ARBA00004370"/>
    </source>
</evidence>
<evidence type="ECO:0000259" key="11">
    <source>
        <dbReference type="PROSITE" id="PS50113"/>
    </source>
</evidence>
<sequence>MAEPSAPASLSRRFAIAAAILTAAAVLLIAGVSFWLIDQQRAQANALLQKREVTFHATTVGHNLDALATRLQEVGASPILATALIDSTGKETYLTPFLHGLRQMNGIPLRLLFTDFEAQEIADNGVSGFTPADMAWLRARLDSGDERAALRPGPDGGELLGVVLLRYSRTRTPEGALMYKVRLADLKPAPWAVLAPADARTGAHEIAVAVPLPSRLAHLGLVLREDERRLPPPLPTSAPQYLLILAVAALLALVVFLLASRLALGLTHDLRRLETFSASLGDDIGSQRAPLDGSREVVSLARALNRMLDRLYEQHARLEAERRKFLQLANNIPQLVWIADPDGNVVWFNDRWHEFTGSPPGQAGVDEWHRYHDPEVLPLVMQRWKEALASGNMAQMTFPLRGADGRYRSFFTSVAPLRDDGGRIVQWFGTCTDVTPLERAERAVRYSEERLQQGLVAAHMAVWERDPHSGQVSFSANLHSVFGKQWHNIAELHKLIHPDDRQAVRDTVEQAVRAGGEYRTTPRIRRADDGRLAWIDVRGRLGLGADGRSTVVHAIAIDITERKRAEEALQLADRRKDEFLAMLAHELRNPLAPISSAADMLRLAYAGEPRVKQISDIIARQVAHMRHLVDDLLDVSRVTRGLVTVARQPLDLRRVVAEAAEQARPLVDARHHVLAVRLGDTPVMVDGDHTRLVQVVANLLNNAAKYTPEGGRIDVDLETTDGQAYLAVHDNGNGIGPDLLPVVFDLFTQGSRTLDRAQGGLGLGLALVRKLVELHGGHVDAASPGPGRGSTFTVTLPLLPVTEPA</sequence>
<keyword evidence="8" id="KW-1133">Transmembrane helix</keyword>
<dbReference type="InterPro" id="IPR036097">
    <property type="entry name" value="HisK_dim/P_sf"/>
</dbReference>
<dbReference type="SUPFAM" id="SSF47384">
    <property type="entry name" value="Homodimeric domain of signal transducing histidine kinase"/>
    <property type="match status" value="1"/>
</dbReference>
<dbReference type="Pfam" id="PF02518">
    <property type="entry name" value="HATPase_c"/>
    <property type="match status" value="1"/>
</dbReference>
<evidence type="ECO:0000256" key="7">
    <source>
        <dbReference type="SAM" id="Coils"/>
    </source>
</evidence>
<dbReference type="SUPFAM" id="SSF55874">
    <property type="entry name" value="ATPase domain of HSP90 chaperone/DNA topoisomerase II/histidine kinase"/>
    <property type="match status" value="1"/>
</dbReference>
<evidence type="ECO:0000313" key="13">
    <source>
        <dbReference type="EMBL" id="MCS0584184.1"/>
    </source>
</evidence>
<dbReference type="InterPro" id="IPR001610">
    <property type="entry name" value="PAC"/>
</dbReference>
<evidence type="ECO:0000259" key="10">
    <source>
        <dbReference type="PROSITE" id="PS50112"/>
    </source>
</evidence>
<dbReference type="SUPFAM" id="SSF55785">
    <property type="entry name" value="PYP-like sensor domain (PAS domain)"/>
    <property type="match status" value="2"/>
</dbReference>
<feature type="domain" description="Histidine kinase" evidence="9">
    <location>
        <begin position="582"/>
        <end position="800"/>
    </location>
</feature>
<dbReference type="PROSITE" id="PS50885">
    <property type="entry name" value="HAMP"/>
    <property type="match status" value="1"/>
</dbReference>
<comment type="catalytic activity">
    <reaction evidence="1">
        <text>ATP + protein L-histidine = ADP + protein N-phospho-L-histidine.</text>
        <dbReference type="EC" id="2.7.13.3"/>
    </reaction>
</comment>